<evidence type="ECO:0000313" key="2">
    <source>
        <dbReference type="EMBL" id="HIS66285.1"/>
    </source>
</evidence>
<feature type="region of interest" description="Disordered" evidence="1">
    <location>
        <begin position="93"/>
        <end position="119"/>
    </location>
</feature>
<protein>
    <submittedName>
        <fullName evidence="2">Uncharacterized protein</fullName>
    </submittedName>
</protein>
<feature type="non-terminal residue" evidence="2">
    <location>
        <position position="188"/>
    </location>
</feature>
<dbReference type="AlphaFoldDB" id="A0A9D1FCJ5"/>
<organism evidence="2 3">
    <name type="scientific">Candidatus Scatomorpha merdipullorum</name>
    <dbReference type="NCBI Taxonomy" id="2840927"/>
    <lineage>
        <taxon>Bacteria</taxon>
        <taxon>Bacillati</taxon>
        <taxon>Bacillota</taxon>
        <taxon>Clostridia</taxon>
        <taxon>Eubacteriales</taxon>
        <taxon>Candidatus Scatomorpha</taxon>
    </lineage>
</organism>
<sequence>MYGTEFENTNSEIYDELSLESILAEYSDFDAEKAAVRDTAERSRQIVYEALGETQFSGGVERDDADGEEIYSDGPYDSAGPYAYTYAPEFGAPAGPEYAPEPEYEDESEYAPEPGYAPARDYYRSAGQYTHRLRRGFERFGRHVNPPAEDEYTPEPAGEPDFAGDDDVKVYRPAAQFTPPEGDEDVKV</sequence>
<dbReference type="Proteomes" id="UP000824001">
    <property type="component" value="Unassembled WGS sequence"/>
</dbReference>
<proteinExistence type="predicted"/>
<evidence type="ECO:0000313" key="3">
    <source>
        <dbReference type="Proteomes" id="UP000824001"/>
    </source>
</evidence>
<comment type="caution">
    <text evidence="2">The sequence shown here is derived from an EMBL/GenBank/DDBJ whole genome shotgun (WGS) entry which is preliminary data.</text>
</comment>
<accession>A0A9D1FCJ5</accession>
<dbReference type="EMBL" id="DVJK01000052">
    <property type="protein sequence ID" value="HIS66285.1"/>
    <property type="molecule type" value="Genomic_DNA"/>
</dbReference>
<evidence type="ECO:0000256" key="1">
    <source>
        <dbReference type="SAM" id="MobiDB-lite"/>
    </source>
</evidence>
<gene>
    <name evidence="2" type="ORF">IAC18_01855</name>
</gene>
<reference evidence="2" key="2">
    <citation type="journal article" date="2021" name="PeerJ">
        <title>Extensive microbial diversity within the chicken gut microbiome revealed by metagenomics and culture.</title>
        <authorList>
            <person name="Gilroy R."/>
            <person name="Ravi A."/>
            <person name="Getino M."/>
            <person name="Pursley I."/>
            <person name="Horton D.L."/>
            <person name="Alikhan N.F."/>
            <person name="Baker D."/>
            <person name="Gharbi K."/>
            <person name="Hall N."/>
            <person name="Watson M."/>
            <person name="Adriaenssens E.M."/>
            <person name="Foster-Nyarko E."/>
            <person name="Jarju S."/>
            <person name="Secka A."/>
            <person name="Antonio M."/>
            <person name="Oren A."/>
            <person name="Chaudhuri R.R."/>
            <person name="La Ragione R."/>
            <person name="Hildebrand F."/>
            <person name="Pallen M.J."/>
        </authorList>
    </citation>
    <scope>NUCLEOTIDE SEQUENCE</scope>
    <source>
        <strain evidence="2">ChiHjej10B9-9673</strain>
    </source>
</reference>
<reference evidence="2" key="1">
    <citation type="submission" date="2020-10" db="EMBL/GenBank/DDBJ databases">
        <authorList>
            <person name="Gilroy R."/>
        </authorList>
    </citation>
    <scope>NUCLEOTIDE SEQUENCE</scope>
    <source>
        <strain evidence="2">ChiHjej10B9-9673</strain>
    </source>
</reference>
<feature type="compositionally biased region" description="Acidic residues" evidence="1">
    <location>
        <begin position="100"/>
        <end position="110"/>
    </location>
</feature>
<feature type="region of interest" description="Disordered" evidence="1">
    <location>
        <begin position="57"/>
        <end position="76"/>
    </location>
</feature>
<name>A0A9D1FCJ5_9FIRM</name>
<feature type="region of interest" description="Disordered" evidence="1">
    <location>
        <begin position="140"/>
        <end position="188"/>
    </location>
</feature>